<evidence type="ECO:0000256" key="1">
    <source>
        <dbReference type="SAM" id="Coils"/>
    </source>
</evidence>
<dbReference type="EMBL" id="FQUV01000009">
    <property type="protein sequence ID" value="SHF67409.1"/>
    <property type="molecule type" value="Genomic_DNA"/>
</dbReference>
<accession>A0A1M5DK82</accession>
<keyword evidence="2" id="KW-1133">Transmembrane helix</keyword>
<name>A0A1M5DK82_9RHOB</name>
<dbReference type="AlphaFoldDB" id="A0A1M5DK82"/>
<evidence type="ECO:0000256" key="2">
    <source>
        <dbReference type="SAM" id="Phobius"/>
    </source>
</evidence>
<dbReference type="RefSeq" id="WP_073145943.1">
    <property type="nucleotide sequence ID" value="NZ_FQUV01000009.1"/>
</dbReference>
<feature type="transmembrane region" description="Helical" evidence="2">
    <location>
        <begin position="444"/>
        <end position="464"/>
    </location>
</feature>
<feature type="transmembrane region" description="Helical" evidence="2">
    <location>
        <begin position="272"/>
        <end position="292"/>
    </location>
</feature>
<keyword evidence="1" id="KW-0175">Coiled coil</keyword>
<dbReference type="STRING" id="1486859.SAMN05444273_10984"/>
<feature type="coiled-coil region" evidence="1">
    <location>
        <begin position="106"/>
        <end position="133"/>
    </location>
</feature>
<proteinExistence type="predicted"/>
<feature type="transmembrane region" description="Helical" evidence="2">
    <location>
        <begin position="380"/>
        <end position="399"/>
    </location>
</feature>
<keyword evidence="2" id="KW-0472">Membrane</keyword>
<reference evidence="4" key="1">
    <citation type="submission" date="2016-11" db="EMBL/GenBank/DDBJ databases">
        <authorList>
            <person name="Varghese N."/>
            <person name="Submissions S."/>
        </authorList>
    </citation>
    <scope>NUCLEOTIDE SEQUENCE [LARGE SCALE GENOMIC DNA]</scope>
    <source>
        <strain evidence="4">DSM 100566</strain>
    </source>
</reference>
<sequence length="541" mass="60449">MIKNDKFFVAPTHNGLDFKTLFNRLSAAGAGRPMEKDGFSPSPWTAELLADAISQIDENGSGIELRTVQLWFQDNDRGVSPDNLRWLARIFGCDDPVATSQWQIELAAAQSKLATNRRERKEAERRAAEELRASAATSIGPVAKAIRLENEPGPRKRSRSLAARSEALFSETDSLNLPIAIWACGGLLWFLVYIAGVHSITYSLVTDQEKQVGFLWAPSWTVDRMVFIPLFTIAVGGLLNFWKKEQRLLIILGNPRTTEDASWTKKLETYAFPFWAILCVCFVIVFLVQWAGVYLRPLSRGTIGDSMVDWILVAVVRPDVVSITEAIVLSGLANLYSAFAYWCYFTGLLFLFIVVNDFCQACSEQRLEIRDEDRRKVFAVGGRVLGFVFRCTILGLFSATSIKLNAVYLISDAENILVWMTSDALTAMGLRHEEWGWLTRGPSAYMTSFFVLFITCFIFLICLAQTYRALEQVSAFNEASASGDTQLFKSLLSASRVSWLKMTVVVGLLVVNFILIGQFTGFSILLAVSVLVATYSLIIRI</sequence>
<dbReference type="InterPro" id="IPR058114">
    <property type="entry name" value="RcgA-like"/>
</dbReference>
<feature type="transmembrane region" description="Helical" evidence="2">
    <location>
        <begin position="499"/>
        <end position="516"/>
    </location>
</feature>
<feature type="transmembrane region" description="Helical" evidence="2">
    <location>
        <begin position="179"/>
        <end position="205"/>
    </location>
</feature>
<evidence type="ECO:0000313" key="4">
    <source>
        <dbReference type="Proteomes" id="UP000184144"/>
    </source>
</evidence>
<feature type="transmembrane region" description="Helical" evidence="2">
    <location>
        <begin position="225"/>
        <end position="242"/>
    </location>
</feature>
<keyword evidence="4" id="KW-1185">Reference proteome</keyword>
<gene>
    <name evidence="3" type="ORF">SAMN05444273_10984</name>
</gene>
<evidence type="ECO:0008006" key="5">
    <source>
        <dbReference type="Google" id="ProtNLM"/>
    </source>
</evidence>
<evidence type="ECO:0000313" key="3">
    <source>
        <dbReference type="EMBL" id="SHF67409.1"/>
    </source>
</evidence>
<feature type="transmembrane region" description="Helical" evidence="2">
    <location>
        <begin position="522"/>
        <end position="539"/>
    </location>
</feature>
<feature type="transmembrane region" description="Helical" evidence="2">
    <location>
        <begin position="339"/>
        <end position="359"/>
    </location>
</feature>
<dbReference type="NCBIfam" id="NF047336">
    <property type="entry name" value="conj_memb_RcgA"/>
    <property type="match status" value="1"/>
</dbReference>
<dbReference type="Proteomes" id="UP000184144">
    <property type="component" value="Unassembled WGS sequence"/>
</dbReference>
<organism evidence="3 4">
    <name type="scientific">Litoreibacter ascidiaceicola</name>
    <dbReference type="NCBI Taxonomy" id="1486859"/>
    <lineage>
        <taxon>Bacteria</taxon>
        <taxon>Pseudomonadati</taxon>
        <taxon>Pseudomonadota</taxon>
        <taxon>Alphaproteobacteria</taxon>
        <taxon>Rhodobacterales</taxon>
        <taxon>Roseobacteraceae</taxon>
        <taxon>Litoreibacter</taxon>
    </lineage>
</organism>
<protein>
    <recommendedName>
        <fullName evidence="5">Transmembrane protein</fullName>
    </recommendedName>
</protein>
<dbReference type="OrthoDB" id="7756347at2"/>
<keyword evidence="2" id="KW-0812">Transmembrane</keyword>